<keyword evidence="3" id="KW-1185">Reference proteome</keyword>
<evidence type="ECO:0000313" key="2">
    <source>
        <dbReference type="EMBL" id="CAD6455218.1"/>
    </source>
</evidence>
<dbReference type="PANTHER" id="PTHR35910">
    <property type="entry name" value="2EXR DOMAIN-CONTAINING PROTEIN"/>
    <property type="match status" value="1"/>
</dbReference>
<protein>
    <submittedName>
        <fullName evidence="2">177f4590-385e-4eaa-9cc2-c2030f7f65eb</fullName>
    </submittedName>
</protein>
<proteinExistence type="predicted"/>
<dbReference type="Proteomes" id="UP000624404">
    <property type="component" value="Unassembled WGS sequence"/>
</dbReference>
<dbReference type="PANTHER" id="PTHR35910:SF6">
    <property type="entry name" value="2EXR DOMAIN-CONTAINING PROTEIN"/>
    <property type="match status" value="1"/>
</dbReference>
<comment type="caution">
    <text evidence="2">The sequence shown here is derived from an EMBL/GenBank/DDBJ whole genome shotgun (WGS) entry which is preliminary data.</text>
</comment>
<name>A0A8H2W6C8_9HELO</name>
<evidence type="ECO:0000259" key="1">
    <source>
        <dbReference type="Pfam" id="PF20150"/>
    </source>
</evidence>
<evidence type="ECO:0000313" key="3">
    <source>
        <dbReference type="Proteomes" id="UP000624404"/>
    </source>
</evidence>
<sequence length="343" mass="39154">MENINNAMAATTVDTNNEESHMVVCSERNSNGVNSQCAQSSLQFTRDLSHGSAQGVDTAPGKNISHDALQTRVVTPGKIEDAIGIGAKMRAKLEESYAEMRPSVDLCGSSRPRDYVFVFFPFLPKELQLKIWKEAAIRKGTDLDIVTEVLYRPGTKAQPNPRFIPNKQYSSLFHTCRDSREVLFKQFYTHALQYEKEGLRVPYAPVYSHCDDIIYLQIDSNEYYTTVAQEVLSQQSTIFNAVNQGVTNLALNFDIWSCYGLTHEIKALKKLKRLIFVVASPYRGHRGRYLRMYAVNNSEFRCFSIMESLMLFKLQEVFANLKEDDPKWVRPIVELVYMRIAGE</sequence>
<dbReference type="InterPro" id="IPR045518">
    <property type="entry name" value="2EXR"/>
</dbReference>
<dbReference type="OrthoDB" id="3516846at2759"/>
<reference evidence="2" key="1">
    <citation type="submission" date="2020-10" db="EMBL/GenBank/DDBJ databases">
        <authorList>
            <person name="Kusch S."/>
        </authorList>
    </citation>
    <scope>NUCLEOTIDE SEQUENCE</scope>
    <source>
        <strain evidence="2">SwB9</strain>
    </source>
</reference>
<dbReference type="Pfam" id="PF20150">
    <property type="entry name" value="2EXR"/>
    <property type="match status" value="1"/>
</dbReference>
<gene>
    <name evidence="2" type="ORF">SCLTRI_LOCUS10206</name>
</gene>
<dbReference type="EMBL" id="CAJHIA010000037">
    <property type="protein sequence ID" value="CAD6455218.1"/>
    <property type="molecule type" value="Genomic_DNA"/>
</dbReference>
<dbReference type="AlphaFoldDB" id="A0A8H2W6C8"/>
<organism evidence="2 3">
    <name type="scientific">Sclerotinia trifoliorum</name>
    <dbReference type="NCBI Taxonomy" id="28548"/>
    <lineage>
        <taxon>Eukaryota</taxon>
        <taxon>Fungi</taxon>
        <taxon>Dikarya</taxon>
        <taxon>Ascomycota</taxon>
        <taxon>Pezizomycotina</taxon>
        <taxon>Leotiomycetes</taxon>
        <taxon>Helotiales</taxon>
        <taxon>Sclerotiniaceae</taxon>
        <taxon>Sclerotinia</taxon>
    </lineage>
</organism>
<feature type="domain" description="2EXR" evidence="1">
    <location>
        <begin position="117"/>
        <end position="193"/>
    </location>
</feature>
<accession>A0A8H2W6C8</accession>